<proteinExistence type="predicted"/>
<accession>A0A367GRD9</accession>
<dbReference type="Pfam" id="PF11185">
    <property type="entry name" value="DUF2971"/>
    <property type="match status" value="1"/>
</dbReference>
<gene>
    <name evidence="1" type="ORF">DJ568_08800</name>
</gene>
<dbReference type="EMBL" id="QGDC01000004">
    <property type="protein sequence ID" value="RCH55273.1"/>
    <property type="molecule type" value="Genomic_DNA"/>
</dbReference>
<name>A0A367GRD9_9SPHI</name>
<evidence type="ECO:0000313" key="2">
    <source>
        <dbReference type="Proteomes" id="UP000253209"/>
    </source>
</evidence>
<reference evidence="1 2" key="1">
    <citation type="submission" date="2018-05" db="EMBL/GenBank/DDBJ databases">
        <title>Mucilaginibacter hurinus sp. nov., isolated from briquette warehouse soil.</title>
        <authorList>
            <person name="Choi L."/>
        </authorList>
    </citation>
    <scope>NUCLEOTIDE SEQUENCE [LARGE SCALE GENOMIC DNA]</scope>
    <source>
        <strain evidence="1 2">ZR32</strain>
    </source>
</reference>
<dbReference type="Proteomes" id="UP000253209">
    <property type="component" value="Unassembled WGS sequence"/>
</dbReference>
<evidence type="ECO:0008006" key="3">
    <source>
        <dbReference type="Google" id="ProtNLM"/>
    </source>
</evidence>
<dbReference type="OrthoDB" id="190848at2"/>
<keyword evidence="2" id="KW-1185">Reference proteome</keyword>
<evidence type="ECO:0000313" key="1">
    <source>
        <dbReference type="EMBL" id="RCH55273.1"/>
    </source>
</evidence>
<comment type="caution">
    <text evidence="1">The sequence shown here is derived from an EMBL/GenBank/DDBJ whole genome shotgun (WGS) entry which is preliminary data.</text>
</comment>
<protein>
    <recommendedName>
        <fullName evidence="3">DUF2971 domain-containing protein</fullName>
    </recommendedName>
</protein>
<dbReference type="AlphaFoldDB" id="A0A367GRD9"/>
<dbReference type="InterPro" id="IPR021352">
    <property type="entry name" value="DUF2971"/>
</dbReference>
<organism evidence="1 2">
    <name type="scientific">Mucilaginibacter hurinus</name>
    <dbReference type="NCBI Taxonomy" id="2201324"/>
    <lineage>
        <taxon>Bacteria</taxon>
        <taxon>Pseudomonadati</taxon>
        <taxon>Bacteroidota</taxon>
        <taxon>Sphingobacteriia</taxon>
        <taxon>Sphingobacteriales</taxon>
        <taxon>Sphingobacteriaceae</taxon>
        <taxon>Mucilaginibacter</taxon>
    </lineage>
</organism>
<sequence>MPKKRESPYLDGLIDKYIKRAKGFYPGLEFGSRFSLYSGDEPRHCKLEFSLKSKNLINTEYHVKRKYDVIHYTSSLQNVIEILNSGLFRLSNLIALNDPQELRFIINNLKMDFNKKQIEKYKSHFFCGSFCRVLNKKKPDEFPMWRLYGDDGFGAAIIFEIVNYEKDWSNFLISKVQYGDAKSVSRYNEFMDFHNLFQKENNQPLQSGDLPYALTALMALHKNKIWEYEKEIRILTYNEYDHLYTLKSNEPHICEVKHSVLKNGKKYSFVELPLLGSKEFRRISKIINEASSNYLNNRFPIIKVKEVILGYRIEDTVVSNVEDIVAYVSNSFGYQINIRKSHLSEHMH</sequence>
<dbReference type="RefSeq" id="WP_114004895.1">
    <property type="nucleotide sequence ID" value="NZ_QGDC01000004.1"/>
</dbReference>